<gene>
    <name evidence="1" type="ORF">K3G42_029219</name>
</gene>
<dbReference type="EMBL" id="CM037620">
    <property type="protein sequence ID" value="KAH7995899.1"/>
    <property type="molecule type" value="Genomic_DNA"/>
</dbReference>
<evidence type="ECO:0000313" key="1">
    <source>
        <dbReference type="EMBL" id="KAH7995899.1"/>
    </source>
</evidence>
<protein>
    <submittedName>
        <fullName evidence="1">Uncharacterized protein</fullName>
    </submittedName>
</protein>
<name>A0ACB8ESY9_9SAUR</name>
<organism evidence="1 2">
    <name type="scientific">Sphaerodactylus townsendi</name>
    <dbReference type="NCBI Taxonomy" id="933632"/>
    <lineage>
        <taxon>Eukaryota</taxon>
        <taxon>Metazoa</taxon>
        <taxon>Chordata</taxon>
        <taxon>Craniata</taxon>
        <taxon>Vertebrata</taxon>
        <taxon>Euteleostomi</taxon>
        <taxon>Lepidosauria</taxon>
        <taxon>Squamata</taxon>
        <taxon>Bifurcata</taxon>
        <taxon>Gekkota</taxon>
        <taxon>Sphaerodactylidae</taxon>
        <taxon>Sphaerodactylus</taxon>
    </lineage>
</organism>
<proteinExistence type="predicted"/>
<keyword evidence="2" id="KW-1185">Reference proteome</keyword>
<comment type="caution">
    <text evidence="1">The sequence shown here is derived from an EMBL/GenBank/DDBJ whole genome shotgun (WGS) entry which is preliminary data.</text>
</comment>
<dbReference type="Proteomes" id="UP000827872">
    <property type="component" value="Linkage Group LG07"/>
</dbReference>
<accession>A0ACB8ESY9</accession>
<reference evidence="1" key="1">
    <citation type="submission" date="2021-08" db="EMBL/GenBank/DDBJ databases">
        <title>The first chromosome-level gecko genome reveals the dynamic sex chromosomes of Neotropical dwarf geckos (Sphaerodactylidae: Sphaerodactylus).</title>
        <authorList>
            <person name="Pinto B.J."/>
            <person name="Keating S.E."/>
            <person name="Gamble T."/>
        </authorList>
    </citation>
    <scope>NUCLEOTIDE SEQUENCE</scope>
    <source>
        <strain evidence="1">TG3544</strain>
    </source>
</reference>
<evidence type="ECO:0000313" key="2">
    <source>
        <dbReference type="Proteomes" id="UP000827872"/>
    </source>
</evidence>
<sequence length="131" mass="14530">MYKNSQRRSILEATGIPYVPLQERLGMFSAEGRRQGGWRCRHCGVSIKQRGRGCTSLGNLLAAEGAQQSPLLPVISHLRRLGWREFSGKTQTLARAASCHFTWASNCRYFVPSGKGHWVAVDTSSELSPPL</sequence>